<dbReference type="InterPro" id="IPR027417">
    <property type="entry name" value="P-loop_NTPase"/>
</dbReference>
<dbReference type="InterPro" id="IPR001179">
    <property type="entry name" value="PPIase_FKBP_dom"/>
</dbReference>
<dbReference type="EC" id="5.2.1.8" evidence="3"/>
<sequence>MRRSEKLRERCERVAPEVLMEKNPANDGKGRTVKEIFEAEAKALGGVPEDIIPDSCITIFYHISFFLESDFDEKKPFDTTFTSSPSKYRVGQQELPGLVSCLLQLSLGDSCYAIISPEKAFGKIGVPPKVPPNSELFLQLEIVDIESNFIPRFLAHPPGLTKCIGPEYVFQEVVEFAERAKASKNLANLQKSVTVLSELESSPDRDRQLLINIQRVIIFGKKKLPNQQLIKHAKNALALDLPLDDHFLVNISLKIRYHLMDLYTWKHFDDFKKAREVYKEFEQRCEDQDFNCLVKLTAKEDLEKMKGLVEKRYKKMHEREILTGIEEILAEKGKFSPDLDHETIRNNNRKLQRVKENVFRKQVKEVWSKHGPRLMAQIRAAQASADVGANMNGILQNQYRGTPKAVNKMTNGTPVSLDRKRKEKSDDDDFEDQAPISKLRRLRKDKIDRFSAEVPEETFSSVGGLSEPKETILRQMMHLHEPRIYATLGVRPPSGILVHGAPGAGKTLLCKSSAGEIQVKMISVTQIRQLFENAKENAPCIIFLDELDAICSSRDENTKEMSNRIIAQLLTCMDDVDSNEILVLGATSKVENIDSSLRRAGRFDQEIAIGIPSEKERLAVMQVVCKDLKLSANCELRLLARLTPGYVAADLDALAREAAQEAIDRICQAENETGEEKKFNRESAWERWKEIDLSDDVLGRGFNRPFGDFQKALKKVVPSAKREGFATVPDTTWDDVGALEKIREELSMSILAPIRNPRQFERLGLSRPSGVLLTGPPGCGKTLLAKAIANESGLNFISVKGPELLNMYVGESERAVRSVFTRARSSKPCVIFFDEIDALTPRRAEGANSGATRIVNQLLTELDGLEDRKDVYIIAATNRYEIIDPAVLRPGRLDKTVYVGLPSKEDIKQIILKVTRNGVKPPFGSDVDLDAIIDKTVNYSGADATALVREAALIRV</sequence>
<proteinExistence type="predicted"/>
<keyword evidence="3" id="KW-0697">Rotamase</keyword>
<evidence type="ECO:0000256" key="1">
    <source>
        <dbReference type="ARBA" id="ARBA00022741"/>
    </source>
</evidence>
<dbReference type="Gene3D" id="1.10.8.60">
    <property type="match status" value="2"/>
</dbReference>
<evidence type="ECO:0000313" key="7">
    <source>
        <dbReference type="Proteomes" id="UP001158576"/>
    </source>
</evidence>
<feature type="domain" description="PPIase FKBP-type" evidence="5">
    <location>
        <begin position="56"/>
        <end position="146"/>
    </location>
</feature>
<dbReference type="Gene3D" id="3.10.50.40">
    <property type="match status" value="1"/>
</dbReference>
<feature type="region of interest" description="Disordered" evidence="4">
    <location>
        <begin position="403"/>
        <end position="432"/>
    </location>
</feature>
<dbReference type="Pfam" id="PF00004">
    <property type="entry name" value="AAA"/>
    <property type="match status" value="2"/>
</dbReference>
<dbReference type="PANTHER" id="PTHR23077:SF171">
    <property type="entry name" value="NUCLEAR VALOSIN-CONTAINING PROTEIN-LIKE"/>
    <property type="match status" value="1"/>
</dbReference>
<dbReference type="InterPro" id="IPR050168">
    <property type="entry name" value="AAA_ATPase_domain"/>
</dbReference>
<dbReference type="InterPro" id="IPR046357">
    <property type="entry name" value="PPIase_dom_sf"/>
</dbReference>
<dbReference type="SUPFAM" id="SSF52540">
    <property type="entry name" value="P-loop containing nucleoside triphosphate hydrolases"/>
    <property type="match status" value="2"/>
</dbReference>
<dbReference type="Pfam" id="PF00254">
    <property type="entry name" value="FKBP_C"/>
    <property type="match status" value="1"/>
</dbReference>
<comment type="catalytic activity">
    <reaction evidence="3">
        <text>[protein]-peptidylproline (omega=180) = [protein]-peptidylproline (omega=0)</text>
        <dbReference type="Rhea" id="RHEA:16237"/>
        <dbReference type="Rhea" id="RHEA-COMP:10747"/>
        <dbReference type="Rhea" id="RHEA-COMP:10748"/>
        <dbReference type="ChEBI" id="CHEBI:83833"/>
        <dbReference type="ChEBI" id="CHEBI:83834"/>
        <dbReference type="EC" id="5.2.1.8"/>
    </reaction>
</comment>
<dbReference type="InterPro" id="IPR003593">
    <property type="entry name" value="AAA+_ATPase"/>
</dbReference>
<dbReference type="PROSITE" id="PS00674">
    <property type="entry name" value="AAA"/>
    <property type="match status" value="2"/>
</dbReference>
<reference evidence="6 7" key="1">
    <citation type="submission" date="2021-04" db="EMBL/GenBank/DDBJ databases">
        <authorList>
            <person name="Bliznina A."/>
        </authorList>
    </citation>
    <scope>NUCLEOTIDE SEQUENCE [LARGE SCALE GENOMIC DNA]</scope>
</reference>
<keyword evidence="7" id="KW-1185">Reference proteome</keyword>
<evidence type="ECO:0000256" key="4">
    <source>
        <dbReference type="SAM" id="MobiDB-lite"/>
    </source>
</evidence>
<dbReference type="InterPro" id="IPR003959">
    <property type="entry name" value="ATPase_AAA_core"/>
</dbReference>
<dbReference type="Proteomes" id="UP001158576">
    <property type="component" value="Chromosome 2"/>
</dbReference>
<keyword evidence="2" id="KW-0067">ATP-binding</keyword>
<dbReference type="InterPro" id="IPR003960">
    <property type="entry name" value="ATPase_AAA_CS"/>
</dbReference>
<protein>
    <recommendedName>
        <fullName evidence="3">peptidylprolyl isomerase</fullName>
        <ecNumber evidence="3">5.2.1.8</ecNumber>
    </recommendedName>
</protein>
<dbReference type="CDD" id="cd19530">
    <property type="entry name" value="RecA-like_NVL_r2-like"/>
    <property type="match status" value="1"/>
</dbReference>
<dbReference type="SMART" id="SM00382">
    <property type="entry name" value="AAA"/>
    <property type="match status" value="2"/>
</dbReference>
<dbReference type="PROSITE" id="PS50059">
    <property type="entry name" value="FKBP_PPIASE"/>
    <property type="match status" value="1"/>
</dbReference>
<dbReference type="SUPFAM" id="SSF54534">
    <property type="entry name" value="FKBP-like"/>
    <property type="match status" value="1"/>
</dbReference>
<evidence type="ECO:0000256" key="3">
    <source>
        <dbReference type="PROSITE-ProRule" id="PRU00277"/>
    </source>
</evidence>
<evidence type="ECO:0000259" key="5">
    <source>
        <dbReference type="PROSITE" id="PS50059"/>
    </source>
</evidence>
<gene>
    <name evidence="6" type="ORF">OKIOD_LOCUS12840</name>
</gene>
<dbReference type="Gene3D" id="3.40.50.300">
    <property type="entry name" value="P-loop containing nucleotide triphosphate hydrolases"/>
    <property type="match status" value="2"/>
</dbReference>
<dbReference type="PANTHER" id="PTHR23077">
    <property type="entry name" value="AAA-FAMILY ATPASE"/>
    <property type="match status" value="1"/>
</dbReference>
<evidence type="ECO:0000256" key="2">
    <source>
        <dbReference type="ARBA" id="ARBA00022840"/>
    </source>
</evidence>
<keyword evidence="1" id="KW-0547">Nucleotide-binding</keyword>
<dbReference type="Pfam" id="PF17862">
    <property type="entry name" value="AAA_lid_3"/>
    <property type="match status" value="2"/>
</dbReference>
<evidence type="ECO:0000313" key="6">
    <source>
        <dbReference type="EMBL" id="CAG5109555.1"/>
    </source>
</evidence>
<dbReference type="InterPro" id="IPR041569">
    <property type="entry name" value="AAA_lid_3"/>
</dbReference>
<name>A0ABN7T1N2_OIKDI</name>
<accession>A0ABN7T1N2</accession>
<keyword evidence="3" id="KW-0413">Isomerase</keyword>
<dbReference type="EMBL" id="OU015567">
    <property type="protein sequence ID" value="CAG5109555.1"/>
    <property type="molecule type" value="Genomic_DNA"/>
</dbReference>
<organism evidence="6 7">
    <name type="scientific">Oikopleura dioica</name>
    <name type="common">Tunicate</name>
    <dbReference type="NCBI Taxonomy" id="34765"/>
    <lineage>
        <taxon>Eukaryota</taxon>
        <taxon>Metazoa</taxon>
        <taxon>Chordata</taxon>
        <taxon>Tunicata</taxon>
        <taxon>Appendicularia</taxon>
        <taxon>Copelata</taxon>
        <taxon>Oikopleuridae</taxon>
        <taxon>Oikopleura</taxon>
    </lineage>
</organism>